<reference evidence="2" key="2">
    <citation type="submission" date="2021-02" db="EMBL/GenBank/DDBJ databases">
        <title>Aspergillus puulaauensis MK2 genome sequence.</title>
        <authorList>
            <person name="Futagami T."/>
            <person name="Mori K."/>
            <person name="Kadooka C."/>
            <person name="Tanaka T."/>
        </authorList>
    </citation>
    <scope>NUCLEOTIDE SEQUENCE</scope>
    <source>
        <strain evidence="2">MK2</strain>
    </source>
</reference>
<dbReference type="RefSeq" id="XP_041555196.1">
    <property type="nucleotide sequence ID" value="XM_041702408.1"/>
</dbReference>
<name>A0A7R7XK71_9EURO</name>
<protein>
    <submittedName>
        <fullName evidence="2">Uncharacterized protein</fullName>
    </submittedName>
</protein>
<feature type="region of interest" description="Disordered" evidence="1">
    <location>
        <begin position="35"/>
        <end position="71"/>
    </location>
</feature>
<organism evidence="2 3">
    <name type="scientific">Aspergillus puulaauensis</name>
    <dbReference type="NCBI Taxonomy" id="1220207"/>
    <lineage>
        <taxon>Eukaryota</taxon>
        <taxon>Fungi</taxon>
        <taxon>Dikarya</taxon>
        <taxon>Ascomycota</taxon>
        <taxon>Pezizomycotina</taxon>
        <taxon>Eurotiomycetes</taxon>
        <taxon>Eurotiomycetidae</taxon>
        <taxon>Eurotiales</taxon>
        <taxon>Aspergillaceae</taxon>
        <taxon>Aspergillus</taxon>
    </lineage>
</organism>
<keyword evidence="3" id="KW-1185">Reference proteome</keyword>
<dbReference type="Proteomes" id="UP000654913">
    <property type="component" value="Chromosome 3"/>
</dbReference>
<evidence type="ECO:0000313" key="3">
    <source>
        <dbReference type="Proteomes" id="UP000654913"/>
    </source>
</evidence>
<sequence>MLERLIGAAALGRPSVRVGDLLGELDMVAEASRWATGELAEPDDAEGRTSASASASEEKDGDGDIEMPDAPPWIGCDDPACCILILPESSC</sequence>
<dbReference type="GeneID" id="64973007"/>
<evidence type="ECO:0000256" key="1">
    <source>
        <dbReference type="SAM" id="MobiDB-lite"/>
    </source>
</evidence>
<dbReference type="AlphaFoldDB" id="A0A7R7XK71"/>
<proteinExistence type="predicted"/>
<reference evidence="2" key="1">
    <citation type="submission" date="2021-01" db="EMBL/GenBank/DDBJ databases">
        <authorList>
            <consortium name="Aspergillus puulaauensis MK2 genome sequencing consortium"/>
            <person name="Kazuki M."/>
            <person name="Futagami T."/>
        </authorList>
    </citation>
    <scope>NUCLEOTIDE SEQUENCE</scope>
    <source>
        <strain evidence="2">MK2</strain>
    </source>
</reference>
<accession>A0A7R7XK71</accession>
<dbReference type="EMBL" id="AP024445">
    <property type="protein sequence ID" value="BCS23002.1"/>
    <property type="molecule type" value="Genomic_DNA"/>
</dbReference>
<dbReference type="KEGG" id="apuu:APUU_31227A"/>
<gene>
    <name evidence="2" type="ORF">APUU_31227A</name>
</gene>
<evidence type="ECO:0000313" key="2">
    <source>
        <dbReference type="EMBL" id="BCS23002.1"/>
    </source>
</evidence>